<protein>
    <submittedName>
        <fullName evidence="4">Uncharacterized protein</fullName>
    </submittedName>
</protein>
<feature type="disulfide bond" evidence="2">
    <location>
        <begin position="553"/>
        <end position="558"/>
    </location>
</feature>
<dbReference type="PANTHER" id="PTHR37981">
    <property type="entry name" value="LIPASE 2"/>
    <property type="match status" value="1"/>
</dbReference>
<dbReference type="STRING" id="76021.BS329_17980"/>
<dbReference type="InterPro" id="IPR036514">
    <property type="entry name" value="SGNH_hydro_sf"/>
</dbReference>
<dbReference type="InterPro" id="IPR037460">
    <property type="entry name" value="SEST-like"/>
</dbReference>
<sequence>MSVAAILLLGVLVGTAPAQAATTVAWTHTYTSGNLLTSKAGVTLGCAGTATTVSYARDGSTSGSTPGAPNGCGNVQVDKDGNSFVFTGSYDHQPVVTSYTKTGVLRWRAVMPRLCADQSDTERYLDNLTVGGDGHIYASLRTVNPCGDDGVPHNSLVSFTNTSGALRFATQDDHVNTVHGIFPYQSGLLLVHPSSSSYFSYDGKYLSSFLNGEHGGSTVSAVTASGSAVLAKFGTQDGCVEGYTLDALESYAAWGRKWHKPANIGCSAEIAVKAMPDGGLVVFAARRRTTSPYDVYQSEVHRYTPDGNQTWYITLQQPLTAPAEDRLIDVDTTGNILLARHYSYGVTNGQPNQRNNVQVIKVTDAAGSNNHQTVVADTVDSGHPGTYAAPSASTLGIGNGQVYLSTYNSCDSVPNCTRQQVLFAFAVAGIGVDAARGKLWDAALVTAARPFTAYGDSYISGEGDNQNGFVAERGTCHVSNSAWPARVTGDIRLNLTLTWFPACSGATTTDIRQGNGADQPQQFFTQDLNSPSGVVAVSAGGNNIGFRDLIVACIVSNCKTREQQTLANISRLSEPNLQTSLIPFYNDLKTAAGPDADIYVMEYPLVLPSTSCSTANLGVNAFVTALRDSRWSSSLTSWLTGMGLSATQVLADADRGALTFDASEAAIAKNITTQLNAKIESVVTARRDPKFHYVRANYTGGPFEGHTLCSAAPYFNGFFIDAAHPSAVKENISMSYHPNHRGTEAYKQVFVDCRLNHKNCN</sequence>
<keyword evidence="3" id="KW-0732">Signal</keyword>
<dbReference type="GO" id="GO:0004806">
    <property type="term" value="F:triacylglycerol lipase activity"/>
    <property type="evidence" value="ECO:0007669"/>
    <property type="project" value="TreeGrafter"/>
</dbReference>
<feature type="active site" evidence="1">
    <location>
        <position position="737"/>
    </location>
</feature>
<feature type="signal peptide" evidence="3">
    <location>
        <begin position="1"/>
        <end position="20"/>
    </location>
</feature>
<evidence type="ECO:0000313" key="4">
    <source>
        <dbReference type="EMBL" id="OLZ51130.1"/>
    </source>
</evidence>
<reference evidence="4 5" key="1">
    <citation type="submission" date="2016-01" db="EMBL/GenBank/DDBJ databases">
        <title>Amycolatopsis coloradensis genome sequencing and assembly.</title>
        <authorList>
            <person name="Mayilraj S."/>
        </authorList>
    </citation>
    <scope>NUCLEOTIDE SEQUENCE [LARGE SCALE GENOMIC DNA]</scope>
    <source>
        <strain evidence="4 5">DSM 44225</strain>
    </source>
</reference>
<dbReference type="SUPFAM" id="SSF52266">
    <property type="entry name" value="SGNH hydrolase"/>
    <property type="match status" value="1"/>
</dbReference>
<comment type="caution">
    <text evidence="4">The sequence shown here is derived from an EMBL/GenBank/DDBJ whole genome shotgun (WGS) entry which is preliminary data.</text>
</comment>
<name>A0A1R0KT58_9PSEU</name>
<feature type="disulfide bond" evidence="2">
    <location>
        <begin position="612"/>
        <end position="709"/>
    </location>
</feature>
<feature type="chain" id="PRO_5012458167" evidence="3">
    <location>
        <begin position="21"/>
        <end position="761"/>
    </location>
</feature>
<proteinExistence type="predicted"/>
<dbReference type="PANTHER" id="PTHR37981:SF1">
    <property type="entry name" value="SGNH HYDROLASE-TYPE ESTERASE DOMAIN-CONTAINING PROTEIN"/>
    <property type="match status" value="1"/>
</dbReference>
<evidence type="ECO:0000256" key="1">
    <source>
        <dbReference type="PIRSR" id="PIRSR637460-1"/>
    </source>
</evidence>
<organism evidence="4 5">
    <name type="scientific">Amycolatopsis coloradensis</name>
    <dbReference type="NCBI Taxonomy" id="76021"/>
    <lineage>
        <taxon>Bacteria</taxon>
        <taxon>Bacillati</taxon>
        <taxon>Actinomycetota</taxon>
        <taxon>Actinomycetes</taxon>
        <taxon>Pseudonocardiales</taxon>
        <taxon>Pseudonocardiaceae</taxon>
        <taxon>Amycolatopsis</taxon>
    </lineage>
</organism>
<dbReference type="EMBL" id="MQUQ01000009">
    <property type="protein sequence ID" value="OLZ51130.1"/>
    <property type="molecule type" value="Genomic_DNA"/>
</dbReference>
<accession>A0A1R0KT58</accession>
<gene>
    <name evidence="4" type="ORF">BS329_17980</name>
</gene>
<evidence type="ECO:0000313" key="5">
    <source>
        <dbReference type="Proteomes" id="UP000187486"/>
    </source>
</evidence>
<keyword evidence="2" id="KW-1015">Disulfide bond</keyword>
<evidence type="ECO:0000256" key="2">
    <source>
        <dbReference type="PIRSR" id="PIRSR637460-2"/>
    </source>
</evidence>
<dbReference type="AlphaFoldDB" id="A0A1R0KT58"/>
<evidence type="ECO:0000256" key="3">
    <source>
        <dbReference type="SAM" id="SignalP"/>
    </source>
</evidence>
<dbReference type="GO" id="GO:0019433">
    <property type="term" value="P:triglyceride catabolic process"/>
    <property type="evidence" value="ECO:0007669"/>
    <property type="project" value="TreeGrafter"/>
</dbReference>
<keyword evidence="5" id="KW-1185">Reference proteome</keyword>
<dbReference type="Proteomes" id="UP000187486">
    <property type="component" value="Unassembled WGS sequence"/>
</dbReference>
<feature type="active site" description="Nucleophile" evidence="1">
    <location>
        <position position="457"/>
    </location>
</feature>
<feature type="disulfide bond" evidence="2">
    <location>
        <begin position="476"/>
        <end position="503"/>
    </location>
</feature>
<dbReference type="Gene3D" id="3.40.50.1110">
    <property type="entry name" value="SGNH hydrolase"/>
    <property type="match status" value="1"/>
</dbReference>